<feature type="region of interest" description="Disordered" evidence="1">
    <location>
        <begin position="26"/>
        <end position="101"/>
    </location>
</feature>
<sequence length="647" mass="70486">MNSTNPMPDQPTLFAFADTEAAPAVLAQAEPVSAGNEVTARPAEEPGQPLPADLPEPAPDPAREAPGGAEAEPPEDSPAPELTHDVPAEPQEPAPYVIHPETHKPMYLPKDWYDEEGKLSTLGKRDEMVTAYPGMLYVRAIGRNVANDHRFLEVTFEAHGKLHTVQASRQTFASPGSLTKFLSKKGAYVNSGTASGLVKYLSLFEAENARTLPTRLVSDQFGLHGEHLVTPTGSLNDAVLYIGEGHRGFSVGPDEHAYEDSLREIATWEGAFPLWWAIALTLASPIFKRLNPRRYPVTYFAGDSGTGKTTALFFAQGVWVTPGLMPFTLQGTRTTQVGFERTLEQLGGLPLLIDEAHMCKRPEALESTVYAFANGQSYVRARSGEGVHGGVALGGAVLLAGEARPEFQNAGSHNRLLLVNADVHPPLGTGAGRGTALGQERARWLEEVWSRGAGHLGLKLAGIVLGDWARYRGRVEELRRTPPMVELRDWGHAVAAVQTTLEVLFREVLHVPMPEDVQRLPALLLKLLTTHRTESNPALEAFEAIRTLILQTNRKFKGNVLTLASQGQMIGWRSETAWHLVTTSSAFTRQVGAQAVQLHGKRWAEQGWVQPTSNGPSTRSVYCPVTGGTMRVLVIPREVIEGESRQV</sequence>
<protein>
    <recommendedName>
        <fullName evidence="2">DUF927 domain-containing protein</fullName>
    </recommendedName>
</protein>
<evidence type="ECO:0000256" key="1">
    <source>
        <dbReference type="SAM" id="MobiDB-lite"/>
    </source>
</evidence>
<dbReference type="InterPro" id="IPR009270">
    <property type="entry name" value="DUF927"/>
</dbReference>
<feature type="domain" description="DUF927" evidence="2">
    <location>
        <begin position="130"/>
        <end position="383"/>
    </location>
</feature>
<organism evidence="3 4">
    <name type="scientific">Deinococcus aetherius</name>
    <dbReference type="NCBI Taxonomy" id="200252"/>
    <lineage>
        <taxon>Bacteria</taxon>
        <taxon>Thermotogati</taxon>
        <taxon>Deinococcota</taxon>
        <taxon>Deinococci</taxon>
        <taxon>Deinococcales</taxon>
        <taxon>Deinococcaceae</taxon>
        <taxon>Deinococcus</taxon>
    </lineage>
</organism>
<gene>
    <name evidence="3" type="ORF">DAETH_25540</name>
</gene>
<evidence type="ECO:0000313" key="4">
    <source>
        <dbReference type="Proteomes" id="UP001064971"/>
    </source>
</evidence>
<dbReference type="Pfam" id="PF06048">
    <property type="entry name" value="DUF927"/>
    <property type="match status" value="1"/>
</dbReference>
<evidence type="ECO:0000259" key="2">
    <source>
        <dbReference type="Pfam" id="PF06048"/>
    </source>
</evidence>
<name>A0ABN6RII1_9DEIO</name>
<evidence type="ECO:0000313" key="3">
    <source>
        <dbReference type="EMBL" id="BDP42585.1"/>
    </source>
</evidence>
<proteinExistence type="predicted"/>
<keyword evidence="4" id="KW-1185">Reference proteome</keyword>
<reference evidence="3" key="1">
    <citation type="submission" date="2022-07" db="EMBL/GenBank/DDBJ databases">
        <title>Complete Genome Sequence of the Radioresistant Bacterium Deinococcus aetherius ST0316, Isolated from the Air Dust collected in Lower Stratosphere above Japan.</title>
        <authorList>
            <person name="Satoh K."/>
            <person name="Hagiwara K."/>
            <person name="Katsumata K."/>
            <person name="Kubo A."/>
            <person name="Yokobori S."/>
            <person name="Yamagishi A."/>
            <person name="Oono Y."/>
            <person name="Narumi I."/>
        </authorList>
    </citation>
    <scope>NUCLEOTIDE SEQUENCE</scope>
    <source>
        <strain evidence="3">ST0316</strain>
    </source>
</reference>
<feature type="compositionally biased region" description="Pro residues" evidence="1">
    <location>
        <begin position="48"/>
        <end position="60"/>
    </location>
</feature>
<dbReference type="Proteomes" id="UP001064971">
    <property type="component" value="Chromosome"/>
</dbReference>
<dbReference type="EMBL" id="AP026560">
    <property type="protein sequence ID" value="BDP42585.1"/>
    <property type="molecule type" value="Genomic_DNA"/>
</dbReference>
<dbReference type="RefSeq" id="WP_264775277.1">
    <property type="nucleotide sequence ID" value="NZ_AP026560.1"/>
</dbReference>
<accession>A0ABN6RII1</accession>